<protein>
    <submittedName>
        <fullName evidence="1">Uncharacterized protein</fullName>
    </submittedName>
</protein>
<keyword evidence="2" id="KW-1185">Reference proteome</keyword>
<organism evidence="1 2">
    <name type="scientific">Photobacterium galatheae</name>
    <dbReference type="NCBI Taxonomy" id="1654360"/>
    <lineage>
        <taxon>Bacteria</taxon>
        <taxon>Pseudomonadati</taxon>
        <taxon>Pseudomonadota</taxon>
        <taxon>Gammaproteobacteria</taxon>
        <taxon>Vibrionales</taxon>
        <taxon>Vibrionaceae</taxon>
        <taxon>Photobacterium</taxon>
    </lineage>
</organism>
<evidence type="ECO:0000313" key="1">
    <source>
        <dbReference type="EMBL" id="KDM89959.1"/>
    </source>
</evidence>
<dbReference type="AlphaFoldDB" id="A0A066RI07"/>
<comment type="caution">
    <text evidence="1">The sequence shown here is derived from an EMBL/GenBank/DDBJ whole genome shotgun (WGS) entry which is preliminary data.</text>
</comment>
<gene>
    <name evidence="1" type="ORF">EA58_19640</name>
</gene>
<sequence length="375" mass="41560">MKVLKDSITRIISSNPASQKGLSIYYDSVFSYLGLDIDGIALSASSNSTLLLHRGVDCLVHLEDTGFFIEKLSRQDMMLDIFHKQVSVRNRGEFVLAYSNINDLMDISTLETNVYKFLKSATSGNGLALVGSPSVILNAALLDYVERRLSGSVCRLVYLNGTYRVLEYSSCGSFVVSQVDFKGLSQAVNYIQSSPYRFVLFEAYSGFHGISEALELSLKGKSVIYCECGISAMFSIYTSQNELDAQIFASLFSGALYLNYLPYVKGVRLPKVKFGEHESCYRWASLKTSPTKDELILIDPISGIESVAIKTLILSEVVESSKSLKKWISENQSPVDMAANLRLEQGWLSISDEAAIAAREESVTFDQVMKKITLI</sequence>
<reference evidence="1 2" key="1">
    <citation type="submission" date="2014-04" db="EMBL/GenBank/DDBJ databases">
        <title>Draft genome sequence of Photobacterium halotolerans S2753: a solonamide, ngercheumicin and holomycin producer.</title>
        <authorList>
            <person name="Machado H.R."/>
            <person name="Gram L."/>
        </authorList>
    </citation>
    <scope>NUCLEOTIDE SEQUENCE [LARGE SCALE GENOMIC DNA]</scope>
    <source>
        <strain evidence="1 2">S2753</strain>
    </source>
</reference>
<evidence type="ECO:0000313" key="2">
    <source>
        <dbReference type="Proteomes" id="UP000027192"/>
    </source>
</evidence>
<dbReference type="Proteomes" id="UP000027192">
    <property type="component" value="Unassembled WGS sequence"/>
</dbReference>
<dbReference type="RefSeq" id="WP_036756477.1">
    <property type="nucleotide sequence ID" value="NZ_JAGSGC010000004.1"/>
</dbReference>
<proteinExistence type="predicted"/>
<dbReference type="EMBL" id="JMIB01000039">
    <property type="protein sequence ID" value="KDM89959.1"/>
    <property type="molecule type" value="Genomic_DNA"/>
</dbReference>
<dbReference type="STRING" id="1654360.EA58_19640"/>
<name>A0A066RI07_9GAMM</name>
<accession>A0A066RI07</accession>